<dbReference type="Proteomes" id="UP001500456">
    <property type="component" value="Unassembled WGS sequence"/>
</dbReference>
<protein>
    <submittedName>
        <fullName evidence="1">Uncharacterized protein</fullName>
    </submittedName>
</protein>
<dbReference type="Gene3D" id="1.25.40.10">
    <property type="entry name" value="Tetratricopeptide repeat domain"/>
    <property type="match status" value="1"/>
</dbReference>
<dbReference type="EMBL" id="BAAAZX010000006">
    <property type="protein sequence ID" value="GAA3990750.1"/>
    <property type="molecule type" value="Genomic_DNA"/>
</dbReference>
<evidence type="ECO:0000313" key="2">
    <source>
        <dbReference type="Proteomes" id="UP001500456"/>
    </source>
</evidence>
<gene>
    <name evidence="1" type="ORF">GCM10022232_26140</name>
</gene>
<dbReference type="InterPro" id="IPR011990">
    <property type="entry name" value="TPR-like_helical_dom_sf"/>
</dbReference>
<dbReference type="RefSeq" id="WP_345563365.1">
    <property type="nucleotide sequence ID" value="NZ_BAAAZX010000006.1"/>
</dbReference>
<proteinExistence type="predicted"/>
<reference evidence="2" key="1">
    <citation type="journal article" date="2019" name="Int. J. Syst. Evol. Microbiol.">
        <title>The Global Catalogue of Microorganisms (GCM) 10K type strain sequencing project: providing services to taxonomists for standard genome sequencing and annotation.</title>
        <authorList>
            <consortium name="The Broad Institute Genomics Platform"/>
            <consortium name="The Broad Institute Genome Sequencing Center for Infectious Disease"/>
            <person name="Wu L."/>
            <person name="Ma J."/>
        </authorList>
    </citation>
    <scope>NUCLEOTIDE SEQUENCE [LARGE SCALE GENOMIC DNA]</scope>
    <source>
        <strain evidence="2">JCM 16924</strain>
    </source>
</reference>
<accession>A0ABP7R0D4</accession>
<sequence length="383" mass="42696">MTEDEFDDLADRADEARNAGDMWTAALLYEQVRDTGLALGWQADSLWALRLAAECWVDASEPDRSIQLLLDALHQPGSGIDGTEQYWLHSLFLDHAMYYDVAVTDFEERIEHLETLALSVWGHEGAKTLTHRGSLLSCRGQWQEALVAAERAWAHRDGPGPGVASNSSLAAEACLHSLKLGRRADAERWKDAICPPDNAWARWELASCQVELALFDNDAAAARAASRRTDALCNAQQPDQFLAATADAIAALLLDPAEGDPASPSHLIRVRLAHEEPRRTPMFWLRFSWYSRLAALELAGVRHAAGMLPVDDSYYRRPQVLPRPEDARLPGEIDQRLAAFEHACDTALKHAQEADTRFGCSWRQEEVAQLRRRGRDIAAVFRG</sequence>
<dbReference type="SUPFAM" id="SSF48452">
    <property type="entry name" value="TPR-like"/>
    <property type="match status" value="1"/>
</dbReference>
<comment type="caution">
    <text evidence="1">The sequence shown here is derived from an EMBL/GenBank/DDBJ whole genome shotgun (WGS) entry which is preliminary data.</text>
</comment>
<organism evidence="1 2">
    <name type="scientific">Streptomyces plumbiresistens</name>
    <dbReference type="NCBI Taxonomy" id="511811"/>
    <lineage>
        <taxon>Bacteria</taxon>
        <taxon>Bacillati</taxon>
        <taxon>Actinomycetota</taxon>
        <taxon>Actinomycetes</taxon>
        <taxon>Kitasatosporales</taxon>
        <taxon>Streptomycetaceae</taxon>
        <taxon>Streptomyces</taxon>
    </lineage>
</organism>
<keyword evidence="2" id="KW-1185">Reference proteome</keyword>
<name>A0ABP7R0D4_9ACTN</name>
<evidence type="ECO:0000313" key="1">
    <source>
        <dbReference type="EMBL" id="GAA3990750.1"/>
    </source>
</evidence>